<feature type="transmembrane region" description="Helical" evidence="2">
    <location>
        <begin position="120"/>
        <end position="142"/>
    </location>
</feature>
<organism evidence="3 4">
    <name type="scientific">Actinomadura rayongensis</name>
    <dbReference type="NCBI Taxonomy" id="1429076"/>
    <lineage>
        <taxon>Bacteria</taxon>
        <taxon>Bacillati</taxon>
        <taxon>Actinomycetota</taxon>
        <taxon>Actinomycetes</taxon>
        <taxon>Streptosporangiales</taxon>
        <taxon>Thermomonosporaceae</taxon>
        <taxon>Actinomadura</taxon>
    </lineage>
</organism>
<keyword evidence="2" id="KW-1133">Transmembrane helix</keyword>
<dbReference type="EMBL" id="WUTW01000001">
    <property type="protein sequence ID" value="MXQ63720.1"/>
    <property type="molecule type" value="Genomic_DNA"/>
</dbReference>
<keyword evidence="2" id="KW-0472">Membrane</keyword>
<sequence>MTGDLAPPERPEFLPPEEPHGPWPAPAGVREARPEPARPPRGSVVWPVLALVAAAVMLVAAFLPWVTATYSVDFFGREIRRDAGTAAGIDADGTVLVIPVLALAAVLMIAWGLAGRDTRIGALATVPGALSALGCLLFVLRLDRARRDLLHRDSLFGSYTVELGYGWYLALGAAVLLVLFASVRPLGERFSRRSRDGADASDRAASP</sequence>
<protein>
    <submittedName>
        <fullName evidence="3">Uncharacterized protein</fullName>
    </submittedName>
</protein>
<keyword evidence="4" id="KW-1185">Reference proteome</keyword>
<evidence type="ECO:0000313" key="4">
    <source>
        <dbReference type="Proteomes" id="UP000431901"/>
    </source>
</evidence>
<feature type="region of interest" description="Disordered" evidence="1">
    <location>
        <begin position="1"/>
        <end position="36"/>
    </location>
</feature>
<reference evidence="3 4" key="1">
    <citation type="submission" date="2019-12" db="EMBL/GenBank/DDBJ databases">
        <title>Nocardia macrotermitis sp. nov. and Nocardia aurantia sp. nov., isolated from the gut of the fungus growing-termite Macrotermes natalensis.</title>
        <authorList>
            <person name="Christine B."/>
            <person name="Rene B."/>
        </authorList>
    </citation>
    <scope>NUCLEOTIDE SEQUENCE [LARGE SCALE GENOMIC DNA]</scope>
    <source>
        <strain evidence="3 4">DSM 102126</strain>
    </source>
</reference>
<dbReference type="RefSeq" id="WP_161101841.1">
    <property type="nucleotide sequence ID" value="NZ_JBHLYI010000005.1"/>
</dbReference>
<feature type="transmembrane region" description="Helical" evidence="2">
    <location>
        <begin position="163"/>
        <end position="183"/>
    </location>
</feature>
<evidence type="ECO:0000313" key="3">
    <source>
        <dbReference type="EMBL" id="MXQ63720.1"/>
    </source>
</evidence>
<feature type="transmembrane region" description="Helical" evidence="2">
    <location>
        <begin position="93"/>
        <end position="114"/>
    </location>
</feature>
<dbReference type="Proteomes" id="UP000431901">
    <property type="component" value="Unassembled WGS sequence"/>
</dbReference>
<name>A0A6I4W4R5_9ACTN</name>
<accession>A0A6I4W4R5</accession>
<dbReference type="AlphaFoldDB" id="A0A6I4W4R5"/>
<evidence type="ECO:0000256" key="1">
    <source>
        <dbReference type="SAM" id="MobiDB-lite"/>
    </source>
</evidence>
<evidence type="ECO:0000256" key="2">
    <source>
        <dbReference type="SAM" id="Phobius"/>
    </source>
</evidence>
<keyword evidence="2" id="KW-0812">Transmembrane</keyword>
<comment type="caution">
    <text evidence="3">The sequence shown here is derived from an EMBL/GenBank/DDBJ whole genome shotgun (WGS) entry which is preliminary data.</text>
</comment>
<feature type="compositionally biased region" description="Basic and acidic residues" evidence="1">
    <location>
        <begin position="7"/>
        <end position="20"/>
    </location>
</feature>
<feature type="transmembrane region" description="Helical" evidence="2">
    <location>
        <begin position="44"/>
        <end position="72"/>
    </location>
</feature>
<proteinExistence type="predicted"/>
<gene>
    <name evidence="3" type="ORF">GQ466_06710</name>
</gene>